<feature type="domain" description="Phage terminase large subunit C-terminal" evidence="3">
    <location>
        <begin position="282"/>
        <end position="432"/>
    </location>
</feature>
<protein>
    <submittedName>
        <fullName evidence="4">Large terminase</fullName>
    </submittedName>
</protein>
<evidence type="ECO:0000256" key="1">
    <source>
        <dbReference type="SAM" id="Phobius"/>
    </source>
</evidence>
<feature type="domain" description="Phage terminase large subunit N-terminal" evidence="2">
    <location>
        <begin position="30"/>
        <end position="237"/>
    </location>
</feature>
<dbReference type="Pfam" id="PF04466">
    <property type="entry name" value="Terminase_3"/>
    <property type="match status" value="1"/>
</dbReference>
<reference evidence="4" key="1">
    <citation type="journal article" date="2021" name="Proc. Natl. Acad. Sci. U.S.A.">
        <title>A Catalog of Tens of Thousands of Viruses from Human Metagenomes Reveals Hidden Associations with Chronic Diseases.</title>
        <authorList>
            <person name="Tisza M.J."/>
            <person name="Buck C.B."/>
        </authorList>
    </citation>
    <scope>NUCLEOTIDE SEQUENCE</scope>
    <source>
        <strain evidence="4">Ct8aS59</strain>
    </source>
</reference>
<evidence type="ECO:0000313" key="4">
    <source>
        <dbReference type="EMBL" id="DAF85272.1"/>
    </source>
</evidence>
<name>A0A8S5TSW1_9CAUD</name>
<feature type="transmembrane region" description="Helical" evidence="1">
    <location>
        <begin position="41"/>
        <end position="61"/>
    </location>
</feature>
<dbReference type="InterPro" id="IPR035413">
    <property type="entry name" value="Terminase_L_C"/>
</dbReference>
<dbReference type="PANTHER" id="PTHR39184">
    <property type="match status" value="1"/>
</dbReference>
<dbReference type="Gene3D" id="3.40.50.300">
    <property type="entry name" value="P-loop containing nucleotide triphosphate hydrolases"/>
    <property type="match status" value="1"/>
</dbReference>
<dbReference type="InterPro" id="IPR052380">
    <property type="entry name" value="Viral_DNA_packaging_terminase"/>
</dbReference>
<dbReference type="Gene3D" id="3.30.420.280">
    <property type="match status" value="1"/>
</dbReference>
<keyword evidence="1" id="KW-0812">Transmembrane</keyword>
<evidence type="ECO:0000259" key="3">
    <source>
        <dbReference type="Pfam" id="PF17288"/>
    </source>
</evidence>
<dbReference type="PANTHER" id="PTHR39184:SF1">
    <property type="entry name" value="PBSX PHAGE TERMINASE LARGE SUBUNIT"/>
    <property type="match status" value="1"/>
</dbReference>
<dbReference type="InterPro" id="IPR027417">
    <property type="entry name" value="P-loop_NTPase"/>
</dbReference>
<dbReference type="Pfam" id="PF17288">
    <property type="entry name" value="Terminase_3C"/>
    <property type="match status" value="1"/>
</dbReference>
<sequence length="441" mass="50372">MTIDSNTIFATVHNKAFRAIMSHKKERYTFTGGRASCKSSFISIVIVLLIVMFPNYNALIIRKTGKTLRRSVFEQIVWAIDKLHLRKGNGKKAGFKIPKSETAALPITYTRKDGRKQQIIFAGSDDPEKIKSIKVSNGYFAILWVEEKTEFSPAELQNIKISALRGGETFYIFESYNPPSATRHWCNREAATPDPNRMIIHTTYEDIPREWLGDAILHDIEQTKATNPRAYENIYLGIATGTGLNIFENIELREITDAEIKEFEWVYHGIDWGYYPDPFMWGEMAYDARNATLYIFDELALYKHGNDQASAALDKKLKAKYTGENGKPTYNYMDDYITADSAEPKSVADFHAYGWNIHGANKAKLGGTKYLDAGFKWLQSLKKIVIDPARCPRAADEFTLYEYEIDKRTGEIMTGYPQGQPDHYLALTRYALEPVWRHAGE</sequence>
<organism evidence="4">
    <name type="scientific">Siphoviridae sp. ct8aS59</name>
    <dbReference type="NCBI Taxonomy" id="2825365"/>
    <lineage>
        <taxon>Viruses</taxon>
        <taxon>Duplodnaviria</taxon>
        <taxon>Heunggongvirae</taxon>
        <taxon>Uroviricota</taxon>
        <taxon>Caudoviricetes</taxon>
    </lineage>
</organism>
<keyword evidence="1" id="KW-1133">Transmembrane helix</keyword>
<dbReference type="InterPro" id="IPR035412">
    <property type="entry name" value="Terminase_L_N"/>
</dbReference>
<proteinExistence type="predicted"/>
<dbReference type="EMBL" id="BK015922">
    <property type="protein sequence ID" value="DAF85272.1"/>
    <property type="molecule type" value="Genomic_DNA"/>
</dbReference>
<accession>A0A8S5TSW1</accession>
<evidence type="ECO:0000259" key="2">
    <source>
        <dbReference type="Pfam" id="PF04466"/>
    </source>
</evidence>
<keyword evidence="1" id="KW-0472">Membrane</keyword>